<dbReference type="SUPFAM" id="SSF52540">
    <property type="entry name" value="P-loop containing nucleoside triphosphate hydrolases"/>
    <property type="match status" value="2"/>
</dbReference>
<dbReference type="GO" id="GO:1902850">
    <property type="term" value="P:microtubule cytoskeleton organization involved in mitosis"/>
    <property type="evidence" value="ECO:0007669"/>
    <property type="project" value="UniProtKB-ARBA"/>
</dbReference>
<dbReference type="InterPro" id="IPR042219">
    <property type="entry name" value="AAA_lid_11_sf"/>
</dbReference>
<dbReference type="GO" id="GO:0008569">
    <property type="term" value="F:minus-end-directed microtubule motor activity"/>
    <property type="evidence" value="ECO:0007669"/>
    <property type="project" value="InterPro"/>
</dbReference>
<dbReference type="Gene3D" id="1.20.920.20">
    <property type="match status" value="1"/>
</dbReference>
<feature type="domain" description="Dynein heavy chain linker" evidence="14">
    <location>
        <begin position="1480"/>
        <end position="1769"/>
    </location>
</feature>
<evidence type="ECO:0000256" key="5">
    <source>
        <dbReference type="ARBA" id="ARBA00022737"/>
    </source>
</evidence>
<evidence type="ECO:0000313" key="18">
    <source>
        <dbReference type="Proteomes" id="UP000236319"/>
    </source>
</evidence>
<dbReference type="GO" id="GO:0051959">
    <property type="term" value="F:dynein light intermediate chain binding"/>
    <property type="evidence" value="ECO:0007669"/>
    <property type="project" value="InterPro"/>
</dbReference>
<feature type="coiled-coil region" evidence="11">
    <location>
        <begin position="2975"/>
        <end position="3041"/>
    </location>
</feature>
<evidence type="ECO:0000256" key="6">
    <source>
        <dbReference type="ARBA" id="ARBA00022741"/>
    </source>
</evidence>
<dbReference type="GO" id="GO:0030473">
    <property type="term" value="P:nuclear migration along microtubule"/>
    <property type="evidence" value="ECO:0007669"/>
    <property type="project" value="UniProtKB-ARBA"/>
</dbReference>
<dbReference type="OrthoDB" id="424310at2759"/>
<dbReference type="EMBL" id="BDSA01000002">
    <property type="protein sequence ID" value="GBE60454.1"/>
    <property type="molecule type" value="Genomic_DNA"/>
</dbReference>
<dbReference type="InterPro" id="IPR042222">
    <property type="entry name" value="Dynein_2_N"/>
</dbReference>
<feature type="coiled-coil region" evidence="11">
    <location>
        <begin position="3199"/>
        <end position="3282"/>
    </location>
</feature>
<evidence type="ECO:0000256" key="9">
    <source>
        <dbReference type="ARBA" id="ARBA00023175"/>
    </source>
</evidence>
<evidence type="ECO:0000256" key="1">
    <source>
        <dbReference type="ARBA" id="ARBA00004245"/>
    </source>
</evidence>
<dbReference type="Pfam" id="PF12777">
    <property type="entry name" value="MT"/>
    <property type="match status" value="1"/>
</dbReference>
<dbReference type="GO" id="GO:0060294">
    <property type="term" value="P:cilium movement involved in cell motility"/>
    <property type="evidence" value="ECO:0007669"/>
    <property type="project" value="TreeGrafter"/>
</dbReference>
<dbReference type="InterPro" id="IPR013602">
    <property type="entry name" value="Dynein_heavy_linker"/>
</dbReference>
<dbReference type="Gene3D" id="3.20.180.20">
    <property type="entry name" value="Dynein heavy chain, N-terminal domain 2"/>
    <property type="match status" value="1"/>
</dbReference>
<evidence type="ECO:0000313" key="17">
    <source>
        <dbReference type="EMBL" id="GBE60454.1"/>
    </source>
</evidence>
<accession>A0A2H6KBU2</accession>
<dbReference type="GO" id="GO:0000235">
    <property type="term" value="C:astral microtubule"/>
    <property type="evidence" value="ECO:0007669"/>
    <property type="project" value="UniProtKB-ARBA"/>
</dbReference>
<keyword evidence="10" id="KW-0206">Cytoskeleton</keyword>
<dbReference type="GO" id="GO:0005938">
    <property type="term" value="C:cell cortex"/>
    <property type="evidence" value="ECO:0007669"/>
    <property type="project" value="UniProtKB-ARBA"/>
</dbReference>
<dbReference type="Proteomes" id="UP000236319">
    <property type="component" value="Unassembled WGS sequence"/>
</dbReference>
<dbReference type="Pfam" id="PF08393">
    <property type="entry name" value="DHC_N2"/>
    <property type="match status" value="1"/>
</dbReference>
<dbReference type="GO" id="GO:0097729">
    <property type="term" value="C:9+2 motile cilium"/>
    <property type="evidence" value="ECO:0007669"/>
    <property type="project" value="TreeGrafter"/>
</dbReference>
<comment type="subcellular location">
    <subcellularLocation>
        <location evidence="1">Cytoplasm</location>
        <location evidence="1">Cytoskeleton</location>
    </subcellularLocation>
</comment>
<keyword evidence="5" id="KW-0677">Repeat</keyword>
<protein>
    <recommendedName>
        <fullName evidence="2">Dynein heavy chain, cytoplasmic</fullName>
    </recommendedName>
</protein>
<feature type="domain" description="Dynein heavy chain hydrolytic ATP-binding dynein motor region" evidence="15">
    <location>
        <begin position="1903"/>
        <end position="2241"/>
    </location>
</feature>
<feature type="compositionally biased region" description="Low complexity" evidence="12">
    <location>
        <begin position="268"/>
        <end position="281"/>
    </location>
</feature>
<dbReference type="GeneID" id="39874224"/>
<keyword evidence="8 11" id="KW-0175">Coiled coil</keyword>
<keyword evidence="18" id="KW-1185">Reference proteome</keyword>
<evidence type="ECO:0000256" key="2">
    <source>
        <dbReference type="ARBA" id="ARBA00022197"/>
    </source>
</evidence>
<dbReference type="InterPro" id="IPR024743">
    <property type="entry name" value="Dynein_HC_stalk"/>
</dbReference>
<dbReference type="Gene3D" id="1.10.8.710">
    <property type="match status" value="1"/>
</dbReference>
<evidence type="ECO:0000256" key="11">
    <source>
        <dbReference type="SAM" id="Coils"/>
    </source>
</evidence>
<keyword evidence="4" id="KW-0493">Microtubule</keyword>
<reference evidence="17 18" key="1">
    <citation type="journal article" date="2017" name="BMC Genomics">
        <title>Whole-genome assembly of Babesia ovata and comparative genomics between closely related pathogens.</title>
        <authorList>
            <person name="Yamagishi J."/>
            <person name="Asada M."/>
            <person name="Hakimi H."/>
            <person name="Tanaka T.Q."/>
            <person name="Sugimoto C."/>
            <person name="Kawazu S."/>
        </authorList>
    </citation>
    <scope>NUCLEOTIDE SEQUENCE [LARGE SCALE GENOMIC DNA]</scope>
    <source>
        <strain evidence="17 18">Miyake</strain>
    </source>
</reference>
<dbReference type="InterPro" id="IPR042228">
    <property type="entry name" value="Dynein_linker_3"/>
</dbReference>
<name>A0A2H6KBU2_9APIC</name>
<dbReference type="PANTHER" id="PTHR10676">
    <property type="entry name" value="DYNEIN HEAVY CHAIN FAMILY PROTEIN"/>
    <property type="match status" value="1"/>
</dbReference>
<gene>
    <name evidence="17" type="ORF">BOVATA_019470</name>
</gene>
<organism evidence="17 18">
    <name type="scientific">Babesia ovata</name>
    <dbReference type="NCBI Taxonomy" id="189622"/>
    <lineage>
        <taxon>Eukaryota</taxon>
        <taxon>Sar</taxon>
        <taxon>Alveolata</taxon>
        <taxon>Apicomplexa</taxon>
        <taxon>Aconoidasida</taxon>
        <taxon>Piroplasmida</taxon>
        <taxon>Babesiidae</taxon>
        <taxon>Babesia</taxon>
    </lineage>
</organism>
<dbReference type="FunFam" id="3.40.50.300:FF:000996">
    <property type="entry name" value="Cytoplasmic dynein heavy chain"/>
    <property type="match status" value="1"/>
</dbReference>
<keyword evidence="9" id="KW-0505">Motor protein</keyword>
<keyword evidence="7" id="KW-0067">ATP-binding</keyword>
<evidence type="ECO:0000256" key="7">
    <source>
        <dbReference type="ARBA" id="ARBA00022840"/>
    </source>
</evidence>
<dbReference type="GO" id="GO:0005524">
    <property type="term" value="F:ATP binding"/>
    <property type="evidence" value="ECO:0007669"/>
    <property type="project" value="UniProtKB-KW"/>
</dbReference>
<dbReference type="InterPro" id="IPR026983">
    <property type="entry name" value="DHC"/>
</dbReference>
<dbReference type="VEuPathDB" id="PiroplasmaDB:BOVATA_019470"/>
<dbReference type="InterPro" id="IPR035699">
    <property type="entry name" value="AAA_6"/>
</dbReference>
<evidence type="ECO:0000259" key="15">
    <source>
        <dbReference type="Pfam" id="PF12774"/>
    </source>
</evidence>
<dbReference type="GO" id="GO:0030286">
    <property type="term" value="C:dynein complex"/>
    <property type="evidence" value="ECO:0007669"/>
    <property type="project" value="InterPro"/>
</dbReference>
<feature type="region of interest" description="Disordered" evidence="12">
    <location>
        <begin position="251"/>
        <end position="281"/>
    </location>
</feature>
<evidence type="ECO:0000259" key="14">
    <source>
        <dbReference type="Pfam" id="PF08393"/>
    </source>
</evidence>
<evidence type="ECO:0000256" key="3">
    <source>
        <dbReference type="ARBA" id="ARBA00022490"/>
    </source>
</evidence>
<dbReference type="GO" id="GO:0045505">
    <property type="term" value="F:dynein intermediate chain binding"/>
    <property type="evidence" value="ECO:0007669"/>
    <property type="project" value="InterPro"/>
</dbReference>
<evidence type="ECO:0000256" key="4">
    <source>
        <dbReference type="ARBA" id="ARBA00022701"/>
    </source>
</evidence>
<dbReference type="RefSeq" id="XP_028866697.1">
    <property type="nucleotide sequence ID" value="XM_029010864.1"/>
</dbReference>
<dbReference type="Gene3D" id="1.20.140.100">
    <property type="entry name" value="Dynein heavy chain, N-terminal domain 2"/>
    <property type="match status" value="1"/>
</dbReference>
<dbReference type="Pfam" id="PF12774">
    <property type="entry name" value="AAA_6"/>
    <property type="match status" value="1"/>
</dbReference>
<dbReference type="Pfam" id="PF03028">
    <property type="entry name" value="Dynein_heavy"/>
    <property type="match status" value="1"/>
</dbReference>
<dbReference type="Gene3D" id="1.10.8.720">
    <property type="entry name" value="Region D6 of dynein motor"/>
    <property type="match status" value="1"/>
</dbReference>
<dbReference type="Gene3D" id="3.40.50.300">
    <property type="entry name" value="P-loop containing nucleotide triphosphate hydrolases"/>
    <property type="match status" value="4"/>
</dbReference>
<dbReference type="InterPro" id="IPR004273">
    <property type="entry name" value="Dynein_heavy_D6_P-loop"/>
</dbReference>
<keyword evidence="3" id="KW-0963">Cytoplasm</keyword>
<evidence type="ECO:0000259" key="16">
    <source>
        <dbReference type="Pfam" id="PF12777"/>
    </source>
</evidence>
<evidence type="ECO:0000256" key="8">
    <source>
        <dbReference type="ARBA" id="ARBA00023054"/>
    </source>
</evidence>
<keyword evidence="6" id="KW-0547">Nucleotide-binding</keyword>
<dbReference type="GO" id="GO:0000070">
    <property type="term" value="P:mitotic sister chromatid segregation"/>
    <property type="evidence" value="ECO:0007669"/>
    <property type="project" value="UniProtKB-ARBA"/>
</dbReference>
<evidence type="ECO:0000256" key="10">
    <source>
        <dbReference type="ARBA" id="ARBA00023212"/>
    </source>
</evidence>
<dbReference type="Gene3D" id="1.20.58.1120">
    <property type="match status" value="1"/>
</dbReference>
<comment type="caution">
    <text evidence="17">The sequence shown here is derived from an EMBL/GenBank/DDBJ whole genome shotgun (WGS) entry which is preliminary data.</text>
</comment>
<dbReference type="InterPro" id="IPR027417">
    <property type="entry name" value="P-loop_NTPase"/>
</dbReference>
<sequence>MRAQGSKDKYGEEVPASDTVLLRGINDVAAITSAYFEIDKSVVIDCLRNSEDVVREALFGDGDTGNPLIVTLDNDGDIASISVQRGWNDVLNATQNAVAFIAVRKGEGSKEQPDDTSYHIIPFTWKPGFSSCNIAFRLLNDIINPLVDNLKYREREDEKRHGYVNEAANGINRLCNIFLQLDCRSTVRYANFHVGTSICRVAIYMGKDVKNWNIEIPTEVMLEDIKNNVISWSIEIARVLGLYAIAINEEPESDESKTSDDGDEDDSYSMSSSDQSSIQSSDSILSVVESSSTTSAGETEFQDIPQTPTFISGSTKCYQPMDVREEVSFWLNYENALIDLQEQIASPTVKYTLGLLEFNSVDINRIYCFADAVDAAADLTGRVENINILMKVFPVDELRCANSMDRLKEGISTVLKHLEKIKYVKHYTSRKLTEMVMGLTQDLLQSCYMQFHQYVRSELAGERRKGFVQTVDDVMNVWKNGLTQLKHQLEKDMNGLRIFSTDESVSMLSDARDIIHEFHRCQCRQEAVSNDVMILMNIKTVFEQIHLDEYVAGKIKTGNVKKASDLSLQLYKCFLLNVNRKIGDNNVGLYDFISILPCIDSYNYVLKKIENVLTESFCCFIGSVSGANGILQLLRFANRLSICNDPSVTSDALLNTLHVIRDEIKATEAEFFPEKCEARLMNYLHLYDAAKRTSNIARIRGKLKVFESVLSLMRPLVDGGRLKSVHDCLKALPLNDLEASLSIPSALNMELQHTILTISDNNGEDPKNIPRLNLPPSFDLIVECLNMKYLGNLSTDICNADMEPIISIIFAFKSMYEVIEELIEAYPALENCPGITVDSLDDDLNAMLKNKKWEELMQSMINKDAMTALNSIFLILFHAIAGVSFYDDMVEYADSFTANEYFSTVLGHMRQQKVFFETYIHHEFVTFGPYLIKQMETSTFHWNKTAVARWVSELGDMAFDDHEYFVCFLDDEDSDEIVMDPPHQNIRQDLYDKLSEFVDVPISVADELKSLIPNDENVACEDTTDLLAPAHVAITSILTNLQQQFNNCVYFEQTWQMHFETRIREDTDIDVMMQELDDILRSNLIVSQEAVAPLHISISDTLRKRKLKNVQNAVMNVICEDMLDSALQLTHVLNQISEMIGLSNSYQSTNVSRSASGGSSTTVNTADAIITQASSEVNFDYASFSALSDRLKEENSRLPGTRDVFENYIAICRLLDGFLNPLYSMFTAKYKIIEYEEEWTASIHKIRKIERICRNRNCPLPTSWVSCNKLKSCVMELVAFSNSMTIEFSNTIHVNISELLGIYVHIQDLMCAKWKKIRDNVEKNYKEYDQIMVVLNDMNETWKLVSSHIYAMEDIIKLIAGDDQMISMRIDPIMSMDTVVEYTTHWKNAGAHISQYEKILNTDANEHSIPKLKVALETSKEGLCSCGPVWKVVEKRITTLEKLLAGGVGSLISESRFVERVISAIRASNNQQLPLIERNLKVKDWLEISEVMSAELREIVKLFEFQKVVKEYVNTTRNKWNHTAITWKCECISSWGKGNEKSSEPKLWKLQNSESILYQIDDCMTYMNTYTSSKYVEDLADELKEWMNKLSETRIFVEQWADVENKLSYLCTIFSSTILQKQLHKQAEAFKSLVEDQESLVASVKYLMDARHALTNLSKMVSLIDEVEKVLRSYLDDQRFVCPRYFFIRDEELFQIVGQANVARLKENISKMFAGVAELHVEGDHICAVISKESEFMELANPVPIANMETIDVVLALEKEIKNTLQHDIVSSVKELEYIYSQKSFNHDSYCKWVETHCSQVLIISLSITWSQKMECMTNDKDAEQLATLLNSLIKSSSCTKGDDANVAQKMQQALIFLIYQLQKTRYLSRLDPNTFQWRSCIRYYINDAGLVELRIASRVYSYGYEFMGQGPDLILTSLTEKCFTSISDGLESDLIGNPQGPAGTGKTESVKALAMLCGYPFLVFNCSDDFDSGAMERTFAGLCQLGAWGIFDEFNRLAEGVLSGVAETIQRIAVSKKNRAGDINLAGRTVKLNPNIGIFVTINPCYISRNSFPLNLKMLCRPIVTDRVDLKQVVYVLLQLSGIQEASNAANSLCNVLNCCAICFPDGMYDFGLRCSKTVISYIQTLMETTNSGSQIGYEHYTNAILEKALVSLLSPQFPIRDSTKFEIILRSCVSVENSAATETSHVPSVGDTEFLTLLEEKYGEVLKGDYIKKKAVELYHLLGTSKAIMLHGPTGSGKTLCLTVTLELVEALEPHTYEVVRFDPNALDVDDLYGQCTNGEWKDGYFTFMMRKYSNSEKEVIFIFDGEIAATWVESMNSVLDDNMVLTLSNGNRIELTSNMKIVFETDSIKLITPATISRCILMRFELDDSQYDVRCYPKYFAILEDELLLYRYNVFNALLDNCENDAGNFIFAFVNAFGCHMGLNGFDELVTNVDRVSKSHGEHMISYLESEQAILEGRCMNRLEYLISKYICSSTSFILKGHRSCDFMRLIKQSTSSLNQCLIVELYLSKGCTSSSILDVLYKHSVINQDNSHFTMSPIDHAGCEAKMLLLIRDPESVVAGGAFDDTVYALLRQLLEFNRFYTRRKDAEEWITIHVKNVSIVMITSTLESTMIPQRLRRIMPVINIENFARGDDATLSDKHLDFKNEDDSVNKQDRMIRCHKNLVAMLEKNDNFLSDGDNCLFENAIKGGLDSTSWWLFWTMIYYKYDYSLEQSEPTLVQGSTDIDIRIPWLFETDLSVIEDFKERCHFIKCFFELNIKVLIITGGNMAIREILCHSASTCTGHRVVPLNSALWNSGMHEIFRNSGLYSEKFCIFIDWDALVFQSPEILHTLKNIILQNDYTAMLTTECIEQLRRNSPEVDEDVECFRSKLLTNIHRNLKFIFSARSPAFDVSIVDTGLYLPMPRISSPFKDTTQAAFMRQNMPLDLSTIYDIYIGLCQGHLNFCDYLLFVKFTHDLSKKRMMKHESDYTHLKNGIEKIQRAKNEVSSMRDMLDSRRAYLTSKNVEAENKAVQIRSLQAEASVKKKEAEDLNVSLEKERSLIVDRNTEVQQQLSQVAPLIEQSQQEVKAINRKTLDELRSMSNPPPVIKATVETVVMLLTNSTSTHIAWDICRKVVKASDFISKILTFDAKTLDQLPFSIVKKRVTEDGWDVNRISKASKAAGPLAKWVTSIITYAEIAIQVAPLLDEVKRLNTSYAENETKISDQASLLEDLENEITRYESEYSGLLSSINTMQSEIEHTCSRLTRSESLLLSLSEEVNKWKETIQSLESRAPCLEADVILESSMLILSGSLDDSKRDNLYGSITNLLSSKAVSYSYDFASILNFDRCILQENMPYRNSMFVDAPDILYASIIGCPYKTVSACDNHFMAILTSSRECKLTLLIKDIVHATMTVKRAILKEVVENNCQYGFNILLQISSSDLRRCQHPETEDDHLLLNISELCLILHLQLSHRNFESYCIDILTQEIDPQLHKAHEDVTVTTDKLSKELRHTEDELLEFLVDTSDILDESTSVYLEEYKKKCYSLQRSLRDCAVVEDRFRSLVAEHADFTALISDMYGSVKRLESLNSLYNFDVSILVHAMKLSCQTAERKVTFLRTVFGWINQSIFSEDSIFWCFEVLRLYNSHVEENKEIRELINDISTSTTDPTAISLAMERLKLKYLSPTENSLYGYDTSVFSHFNMIIVVTSGLEDPSAFVEAYTRSQGSEMRTLAMCTPSEAPKIELAIEEYLSEGSWVLLKNAHLAPHWFKKFESQFPRQTEGPKVFITWDNAMELDMTILMRRYRIIYQEAETLQSTLHQLYQRFRDSFVNDDKVKYHLITKSLLVHAIVICRQRYVPFGWTMRCMFDNNDLLLSISATLEFHRNFLHVLKDILENHQEFYTNSFLINEWRQRIFAVYSSKLSTEIDEKIMWEILLFTDPGCYPLESPGEDISAWIQELPGVARASLIGLPDGVDKLILESRFSHLREFNGLSTGNGTSIDHLDVDTPDFPDGAMEHAEPLLVAAMRNQWRDSCSAYGPTLITAELIKLTEFAKNTTEIKLRLHIFSEPAKLLDIMRLLVSRSSGVKAEELELLVTPAEAVDADHPSQKISQSCDCFRSKETLILDNLELVGASYDFPTSTLAVPENADIDVRQRLNVCLQWVNHVCNNPGYRTLLPVYDSQRTLKFTLKMALDTRDSLANLKNVHFVGSD</sequence>
<evidence type="ECO:0000259" key="13">
    <source>
        <dbReference type="Pfam" id="PF03028"/>
    </source>
</evidence>
<feature type="domain" description="Dynein heavy chain region D6 P-loop" evidence="13">
    <location>
        <begin position="3685"/>
        <end position="3784"/>
    </location>
</feature>
<evidence type="ECO:0000256" key="12">
    <source>
        <dbReference type="SAM" id="MobiDB-lite"/>
    </source>
</evidence>
<dbReference type="InterPro" id="IPR043157">
    <property type="entry name" value="Dynein_AAA1S"/>
</dbReference>
<feature type="domain" description="Dynein heavy chain coiled coil stalk" evidence="16">
    <location>
        <begin position="2974"/>
        <end position="3304"/>
    </location>
</feature>
<proteinExistence type="predicted"/>